<dbReference type="AlphaFoldDB" id="A0AAU9CWV8"/>
<feature type="compositionally biased region" description="Low complexity" evidence="1">
    <location>
        <begin position="1"/>
        <end position="25"/>
    </location>
</feature>
<feature type="compositionally biased region" description="Basic and acidic residues" evidence="1">
    <location>
        <begin position="576"/>
        <end position="607"/>
    </location>
</feature>
<dbReference type="KEGG" id="fax:FUAX_39540"/>
<keyword evidence="3" id="KW-1185">Reference proteome</keyword>
<feature type="region of interest" description="Disordered" evidence="1">
    <location>
        <begin position="1"/>
        <end position="26"/>
    </location>
</feature>
<reference evidence="2 3" key="1">
    <citation type="submission" date="2021-12" db="EMBL/GenBank/DDBJ databases">
        <title>Genome sequencing of bacteria with rrn-lacking chromosome and rrn-plasmid.</title>
        <authorList>
            <person name="Anda M."/>
            <person name="Iwasaki W."/>
        </authorList>
    </citation>
    <scope>NUCLEOTIDE SEQUENCE [LARGE SCALE GENOMIC DNA]</scope>
    <source>
        <strain evidence="2 3">DSM 100852</strain>
        <plasmid evidence="2 3">pFA1</plasmid>
    </source>
</reference>
<evidence type="ECO:0000313" key="3">
    <source>
        <dbReference type="Proteomes" id="UP001348817"/>
    </source>
</evidence>
<protein>
    <submittedName>
        <fullName evidence="2">Uncharacterized protein</fullName>
    </submittedName>
</protein>
<dbReference type="EMBL" id="AP025315">
    <property type="protein sequence ID" value="BDD11522.1"/>
    <property type="molecule type" value="Genomic_DNA"/>
</dbReference>
<evidence type="ECO:0000313" key="2">
    <source>
        <dbReference type="EMBL" id="BDD11522.1"/>
    </source>
</evidence>
<accession>A0AAU9CWV8</accession>
<geneLocation type="plasmid" evidence="2 3">
    <name>pFA1</name>
</geneLocation>
<dbReference type="Proteomes" id="UP001348817">
    <property type="component" value="Plasmid pFA1"/>
</dbReference>
<evidence type="ECO:0000256" key="1">
    <source>
        <dbReference type="SAM" id="MobiDB-lite"/>
    </source>
</evidence>
<organism evidence="2 3">
    <name type="scientific">Fulvitalea axinellae</name>
    <dbReference type="NCBI Taxonomy" id="1182444"/>
    <lineage>
        <taxon>Bacteria</taxon>
        <taxon>Pseudomonadati</taxon>
        <taxon>Bacteroidota</taxon>
        <taxon>Cytophagia</taxon>
        <taxon>Cytophagales</taxon>
        <taxon>Persicobacteraceae</taxon>
        <taxon>Fulvitalea</taxon>
    </lineage>
</organism>
<dbReference type="RefSeq" id="WP_338395012.1">
    <property type="nucleotide sequence ID" value="NZ_AP025315.1"/>
</dbReference>
<sequence length="618" mass="70813">MFSPKSRNVSARRVSGRSGERSVAGFPRRKEQVVQAMLLPARMKRDSFAYITEFGVKKMVSYLPLHSGELILIEEPDDAGPSNDSQNDSGEFAEEWTQCHLMGTMEECWVRSELLDKETPSDSFKDLVELVDKNWAREGDTWPWKERGWNVLDSFFAMAVYPKDEKPKLGEADEASTVKAMTRVMRDKMPGTYAYLEKEGADTIYFGSEKLANLHETREYRRNMIRISAWRKKSGAVMPPSGTSLDMSEMLPGRRPTLEAPASPQSYNFVLNVQAFAMPQVLDVLAKLISPESEMETSYIDTINIVPVNRAHRRTDTFTVDVVSKEGFDRTAKALVAVAEAHPEYFGTDVMRMTEPLAPGVGWSEGTSFFQVWEMDEDMLASVYRFYGRVAKMIERKRGWRRHFERPDYGQIRKLQELETTLDNGLKRKNNLTPDGEKVDKDNLRLMNKLYRELVGEEGSLSLHVLEWIEHYEAYQEKRGRESRTFMSKRASALATMLEKRPMTMDEAIRMTRKEFGERDLDFFHPHRNMEVKPYCDDDMVLLENLTPGLKGEEAQYSYKVVPGAPRAKLKADIGRGEELKTGGEPTYDRGAELRLPTDKKTDDNPRGAEGPDVFWPM</sequence>
<proteinExistence type="predicted"/>
<name>A0AAU9CWV8_9BACT</name>
<keyword evidence="2" id="KW-0614">Plasmid</keyword>
<feature type="region of interest" description="Disordered" evidence="1">
    <location>
        <begin position="576"/>
        <end position="618"/>
    </location>
</feature>
<gene>
    <name evidence="2" type="ORF">FUAX_39540</name>
</gene>